<reference evidence="2" key="1">
    <citation type="journal article" date="2012" name="Stand. Genomic Sci.">
        <title>Permanent draft genome sequence of the gliding predator Saprospira grandis strain Sa g1 (= HR1).</title>
        <authorList>
            <person name="Mavromatis K."/>
            <person name="Chertkov O."/>
            <person name="Lapidus A."/>
            <person name="Nolan M."/>
            <person name="Lucas S."/>
            <person name="Tice H."/>
            <person name="Del Rio T.G."/>
            <person name="Cheng J.F."/>
            <person name="Han C."/>
            <person name="Tapia R."/>
            <person name="Bruce D."/>
            <person name="Goodwin L.A."/>
            <person name="Pitluck S."/>
            <person name="Huntemann M."/>
            <person name="Liolios K."/>
            <person name="Pagani I."/>
            <person name="Ivanova N."/>
            <person name="Mikhailova N."/>
            <person name="Pati A."/>
            <person name="Chen A."/>
            <person name="Palaniappan K."/>
            <person name="Land M."/>
            <person name="Brambilla E.M."/>
            <person name="Rohde M."/>
            <person name="Spring S."/>
            <person name="Goker M."/>
            <person name="Detter J.C."/>
            <person name="Bristow J."/>
            <person name="Eisen J.A."/>
            <person name="Markowitz V."/>
            <person name="Hugenholtz P."/>
            <person name="Kyrpides N.C."/>
            <person name="Klenk H.P."/>
            <person name="Woyke T."/>
        </authorList>
    </citation>
    <scope>NUCLEOTIDE SEQUENCE [LARGE SCALE GENOMIC DNA]</scope>
    <source>
        <strain evidence="2">DSM 2844</strain>
    </source>
</reference>
<dbReference type="EMBL" id="JH719942">
    <property type="protein sequence ID" value="EJF51959.1"/>
    <property type="molecule type" value="Genomic_DNA"/>
</dbReference>
<name>J0NWT0_9BACT</name>
<proteinExistence type="predicted"/>
<sequence length="39" mass="4332">MTPLVDGFIYSWGLRSGLAAHLDQKKRSLPNGKTALLIY</sequence>
<dbReference type="AlphaFoldDB" id="J0NWT0"/>
<dbReference type="HOGENOM" id="CLU_3316762_0_0_10"/>
<accession>J0NWT0</accession>
<dbReference type="Proteomes" id="UP000005113">
    <property type="component" value="Unassembled WGS sequence"/>
</dbReference>
<evidence type="ECO:0000313" key="2">
    <source>
        <dbReference type="Proteomes" id="UP000005113"/>
    </source>
</evidence>
<gene>
    <name evidence="1" type="ORF">SapgrDRAFT_0204</name>
</gene>
<protein>
    <submittedName>
        <fullName evidence="1">Uncharacterized protein</fullName>
    </submittedName>
</protein>
<evidence type="ECO:0000313" key="1">
    <source>
        <dbReference type="EMBL" id="EJF51959.1"/>
    </source>
</evidence>
<organism evidence="1 2">
    <name type="scientific">Saprospira grandis DSM 2844</name>
    <dbReference type="NCBI Taxonomy" id="694433"/>
    <lineage>
        <taxon>Bacteria</taxon>
        <taxon>Pseudomonadati</taxon>
        <taxon>Bacteroidota</taxon>
        <taxon>Saprospiria</taxon>
        <taxon>Saprospirales</taxon>
        <taxon>Saprospiraceae</taxon>
        <taxon>Saprospira</taxon>
    </lineage>
</organism>